<dbReference type="AlphaFoldDB" id="A0ABD2X9Q9"/>
<evidence type="ECO:0000256" key="1">
    <source>
        <dbReference type="SAM" id="MobiDB-lite"/>
    </source>
</evidence>
<accession>A0ABD2X9Q9</accession>
<protein>
    <submittedName>
        <fullName evidence="3">Uncharacterized protein</fullName>
    </submittedName>
</protein>
<feature type="compositionally biased region" description="Basic residues" evidence="1">
    <location>
        <begin position="249"/>
        <end position="262"/>
    </location>
</feature>
<name>A0ABD2X9Q9_9HYME</name>
<dbReference type="Proteomes" id="UP001627154">
    <property type="component" value="Unassembled WGS sequence"/>
</dbReference>
<evidence type="ECO:0000256" key="2">
    <source>
        <dbReference type="SAM" id="Phobius"/>
    </source>
</evidence>
<feature type="compositionally biased region" description="Low complexity" evidence="1">
    <location>
        <begin position="263"/>
        <end position="273"/>
    </location>
</feature>
<gene>
    <name evidence="3" type="ORF">TKK_005121</name>
</gene>
<dbReference type="EMBL" id="JBJJXI010000043">
    <property type="protein sequence ID" value="KAL3401765.1"/>
    <property type="molecule type" value="Genomic_DNA"/>
</dbReference>
<proteinExistence type="predicted"/>
<evidence type="ECO:0000313" key="3">
    <source>
        <dbReference type="EMBL" id="KAL3401765.1"/>
    </source>
</evidence>
<evidence type="ECO:0000313" key="4">
    <source>
        <dbReference type="Proteomes" id="UP001627154"/>
    </source>
</evidence>
<keyword evidence="2" id="KW-0812">Transmembrane</keyword>
<comment type="caution">
    <text evidence="3">The sequence shown here is derived from an EMBL/GenBank/DDBJ whole genome shotgun (WGS) entry which is preliminary data.</text>
</comment>
<keyword evidence="2" id="KW-0472">Membrane</keyword>
<reference evidence="3 4" key="1">
    <citation type="journal article" date="2024" name="bioRxiv">
        <title>A reference genome for Trichogramma kaykai: A tiny desert-dwelling parasitoid wasp with competing sex-ratio distorters.</title>
        <authorList>
            <person name="Culotta J."/>
            <person name="Lindsey A.R."/>
        </authorList>
    </citation>
    <scope>NUCLEOTIDE SEQUENCE [LARGE SCALE GENOMIC DNA]</scope>
    <source>
        <strain evidence="3 4">KSX58</strain>
    </source>
</reference>
<keyword evidence="2" id="KW-1133">Transmembrane helix</keyword>
<feature type="region of interest" description="Disordered" evidence="1">
    <location>
        <begin position="249"/>
        <end position="273"/>
    </location>
</feature>
<sequence length="380" mass="41025">MRKIDSKIGLGDDEEDHRFDVSCREPRCQARACVYTRNITTRAAAIGAVELANVAVRVRARALVQCSRSHNDPGTRGGALWETSGAEIYTSTIENSTRTERADILIIAKYSAITRRAHEPRRRHLRRDFISVAAKAIGIATDSRDRNSYARELRTKQFSSCIVRVFIYKTCVLAGFLCCAGTVAIAAISSGGLAAPSGPQQQQFGTSYPQFSPSSCLLGSGRIIEAAAAAAVYALERPGAGPALGLASAHHHLHQQQHHPHPQHQQQLQQHQRCYPQHQQSLALQALSGAPGGAVALAASSSIVEQSPATMTPTSAPAAAVATAAATAVSPNNPMAMSQLGTVYATKRRRRNGKSNLQLFCREIQIVLFQEQEFAIMMFS</sequence>
<organism evidence="3 4">
    <name type="scientific">Trichogramma kaykai</name>
    <dbReference type="NCBI Taxonomy" id="54128"/>
    <lineage>
        <taxon>Eukaryota</taxon>
        <taxon>Metazoa</taxon>
        <taxon>Ecdysozoa</taxon>
        <taxon>Arthropoda</taxon>
        <taxon>Hexapoda</taxon>
        <taxon>Insecta</taxon>
        <taxon>Pterygota</taxon>
        <taxon>Neoptera</taxon>
        <taxon>Endopterygota</taxon>
        <taxon>Hymenoptera</taxon>
        <taxon>Apocrita</taxon>
        <taxon>Proctotrupomorpha</taxon>
        <taxon>Chalcidoidea</taxon>
        <taxon>Trichogrammatidae</taxon>
        <taxon>Trichogramma</taxon>
    </lineage>
</organism>
<keyword evidence="4" id="KW-1185">Reference proteome</keyword>
<feature type="transmembrane region" description="Helical" evidence="2">
    <location>
        <begin position="166"/>
        <end position="188"/>
    </location>
</feature>